<dbReference type="PROSITE" id="PS50109">
    <property type="entry name" value="HIS_KIN"/>
    <property type="match status" value="1"/>
</dbReference>
<evidence type="ECO:0000256" key="4">
    <source>
        <dbReference type="ARBA" id="ARBA00022679"/>
    </source>
</evidence>
<reference evidence="12 13" key="1">
    <citation type="submission" date="2019-12" db="EMBL/GenBank/DDBJ databases">
        <title>Maritimibacter sp. nov. sp. isolated from sea sand.</title>
        <authorList>
            <person name="Kim J."/>
            <person name="Jeong S.E."/>
            <person name="Jung H.S."/>
            <person name="Jeon C.O."/>
        </authorList>
    </citation>
    <scope>NUCLEOTIDE SEQUENCE [LARGE SCALE GENOMIC DNA]</scope>
    <source>
        <strain evidence="12 13">DP07</strain>
    </source>
</reference>
<evidence type="ECO:0000256" key="6">
    <source>
        <dbReference type="ARBA" id="ARBA00022777"/>
    </source>
</evidence>
<dbReference type="Gene3D" id="3.30.565.10">
    <property type="entry name" value="Histidine kinase-like ATPase, C-terminal domain"/>
    <property type="match status" value="1"/>
</dbReference>
<dbReference type="PANTHER" id="PTHR43065:SF10">
    <property type="entry name" value="PEROXIDE STRESS-ACTIVATED HISTIDINE KINASE MAK3"/>
    <property type="match status" value="1"/>
</dbReference>
<dbReference type="SMART" id="SM00388">
    <property type="entry name" value="HisKA"/>
    <property type="match status" value="1"/>
</dbReference>
<evidence type="ECO:0000313" key="12">
    <source>
        <dbReference type="EMBL" id="MZR14321.1"/>
    </source>
</evidence>
<dbReference type="PRINTS" id="PR00344">
    <property type="entry name" value="BCTRLSENSOR"/>
</dbReference>
<gene>
    <name evidence="12" type="ORF">GQE99_14975</name>
</gene>
<keyword evidence="10" id="KW-0472">Membrane</keyword>
<evidence type="ECO:0000256" key="9">
    <source>
        <dbReference type="SAM" id="Coils"/>
    </source>
</evidence>
<dbReference type="SUPFAM" id="SSF55874">
    <property type="entry name" value="ATPase domain of HSP90 chaperone/DNA topoisomerase II/histidine kinase"/>
    <property type="match status" value="1"/>
</dbReference>
<dbReference type="EC" id="2.7.13.3" evidence="2"/>
<feature type="coiled-coil region" evidence="9">
    <location>
        <begin position="216"/>
        <end position="243"/>
    </location>
</feature>
<keyword evidence="6 12" id="KW-0418">Kinase</keyword>
<comment type="catalytic activity">
    <reaction evidence="1">
        <text>ATP + protein L-histidine = ADP + protein N-phospho-L-histidine.</text>
        <dbReference type="EC" id="2.7.13.3"/>
    </reaction>
</comment>
<dbReference type="InterPro" id="IPR003594">
    <property type="entry name" value="HATPase_dom"/>
</dbReference>
<evidence type="ECO:0000259" key="11">
    <source>
        <dbReference type="PROSITE" id="PS50109"/>
    </source>
</evidence>
<evidence type="ECO:0000256" key="2">
    <source>
        <dbReference type="ARBA" id="ARBA00012438"/>
    </source>
</evidence>
<dbReference type="InterPro" id="IPR036097">
    <property type="entry name" value="HisK_dim/P_sf"/>
</dbReference>
<keyword evidence="10" id="KW-0812">Transmembrane</keyword>
<keyword evidence="7" id="KW-0067">ATP-binding</keyword>
<evidence type="ECO:0000313" key="13">
    <source>
        <dbReference type="Proteomes" id="UP000467322"/>
    </source>
</evidence>
<dbReference type="AlphaFoldDB" id="A0A845MB56"/>
<dbReference type="SMART" id="SM00387">
    <property type="entry name" value="HATPase_c"/>
    <property type="match status" value="1"/>
</dbReference>
<sequence>MHLNSLSGRFLILTVAFVMLAEVLIFVPSIARFRDDYLQNRLERAQIASLVLLADDMIDAELEQELLQNAEVFNVVLRRDEARELMLSSPVPGPVAMSIDLRDESAVMMMRDALARLINPDNEVIRVIGDPVREGGLVIEVTMETAPLRAAMLEYGQRILLLSALISVATALLLFLAVRRLMVRPIKKVVHNMMGFARAPEDARQIIAPSSNVRELREAEEALHDLQEQLSGALKQRERLAALGGAVARISHDLRNILTTAQLFADRVEMSEDPGVQKAVPKLMGSINRAVNLCESTLAFGRAEEPAPRLDRFPLANVVADVMDSERLASGEDDLSYSEDVPANLSVRADPEQLYRILRNLVRNARQAIQGTGKGGEIMVSAFEAPDEWTIRVEDTGPGLPPKAQELLFQPFAAGGRKGGSGLGLAIAAELVRGHGGRLELERTGPEGTTFAIHLPRGLETLADPTATAEAAQ</sequence>
<dbReference type="GO" id="GO:0000155">
    <property type="term" value="F:phosphorelay sensor kinase activity"/>
    <property type="evidence" value="ECO:0007669"/>
    <property type="project" value="InterPro"/>
</dbReference>
<keyword evidence="9" id="KW-0175">Coiled coil</keyword>
<dbReference type="InterPro" id="IPR005467">
    <property type="entry name" value="His_kinase_dom"/>
</dbReference>
<accession>A0A845MB56</accession>
<keyword evidence="13" id="KW-1185">Reference proteome</keyword>
<dbReference type="CDD" id="cd00075">
    <property type="entry name" value="HATPase"/>
    <property type="match status" value="1"/>
</dbReference>
<dbReference type="SUPFAM" id="SSF47384">
    <property type="entry name" value="Homodimeric domain of signal transducing histidine kinase"/>
    <property type="match status" value="1"/>
</dbReference>
<dbReference type="EMBL" id="WTUX01000019">
    <property type="protein sequence ID" value="MZR14321.1"/>
    <property type="molecule type" value="Genomic_DNA"/>
</dbReference>
<keyword evidence="3" id="KW-0597">Phosphoprotein</keyword>
<evidence type="ECO:0000256" key="10">
    <source>
        <dbReference type="SAM" id="Phobius"/>
    </source>
</evidence>
<keyword evidence="5" id="KW-0547">Nucleotide-binding</keyword>
<dbReference type="InterPro" id="IPR004358">
    <property type="entry name" value="Sig_transdc_His_kin-like_C"/>
</dbReference>
<name>A0A845MB56_9RHOB</name>
<proteinExistence type="predicted"/>
<keyword evidence="8" id="KW-0902">Two-component regulatory system</keyword>
<feature type="transmembrane region" description="Helical" evidence="10">
    <location>
        <begin position="6"/>
        <end position="31"/>
    </location>
</feature>
<evidence type="ECO:0000256" key="5">
    <source>
        <dbReference type="ARBA" id="ARBA00022741"/>
    </source>
</evidence>
<dbReference type="InterPro" id="IPR036890">
    <property type="entry name" value="HATPase_C_sf"/>
</dbReference>
<dbReference type="GO" id="GO:0005524">
    <property type="term" value="F:ATP binding"/>
    <property type="evidence" value="ECO:0007669"/>
    <property type="project" value="UniProtKB-KW"/>
</dbReference>
<evidence type="ECO:0000256" key="8">
    <source>
        <dbReference type="ARBA" id="ARBA00023012"/>
    </source>
</evidence>
<evidence type="ECO:0000256" key="3">
    <source>
        <dbReference type="ARBA" id="ARBA00022553"/>
    </source>
</evidence>
<keyword evidence="10" id="KW-1133">Transmembrane helix</keyword>
<dbReference type="Gene3D" id="1.10.287.130">
    <property type="match status" value="1"/>
</dbReference>
<organism evidence="12 13">
    <name type="scientific">Maritimibacter harenae</name>
    <dbReference type="NCBI Taxonomy" id="2606218"/>
    <lineage>
        <taxon>Bacteria</taxon>
        <taxon>Pseudomonadati</taxon>
        <taxon>Pseudomonadota</taxon>
        <taxon>Alphaproteobacteria</taxon>
        <taxon>Rhodobacterales</taxon>
        <taxon>Roseobacteraceae</taxon>
        <taxon>Maritimibacter</taxon>
    </lineage>
</organism>
<comment type="caution">
    <text evidence="12">The sequence shown here is derived from an EMBL/GenBank/DDBJ whole genome shotgun (WGS) entry which is preliminary data.</text>
</comment>
<feature type="transmembrane region" description="Helical" evidence="10">
    <location>
        <begin position="159"/>
        <end position="178"/>
    </location>
</feature>
<dbReference type="PANTHER" id="PTHR43065">
    <property type="entry name" value="SENSOR HISTIDINE KINASE"/>
    <property type="match status" value="1"/>
</dbReference>
<feature type="domain" description="Histidine kinase" evidence="11">
    <location>
        <begin position="249"/>
        <end position="459"/>
    </location>
</feature>
<dbReference type="Pfam" id="PF00512">
    <property type="entry name" value="HisKA"/>
    <property type="match status" value="1"/>
</dbReference>
<dbReference type="InterPro" id="IPR003661">
    <property type="entry name" value="HisK_dim/P_dom"/>
</dbReference>
<dbReference type="Pfam" id="PF02518">
    <property type="entry name" value="HATPase_c"/>
    <property type="match status" value="1"/>
</dbReference>
<dbReference type="RefSeq" id="WP_161352452.1">
    <property type="nucleotide sequence ID" value="NZ_WTUX01000019.1"/>
</dbReference>
<evidence type="ECO:0000256" key="7">
    <source>
        <dbReference type="ARBA" id="ARBA00022840"/>
    </source>
</evidence>
<evidence type="ECO:0000256" key="1">
    <source>
        <dbReference type="ARBA" id="ARBA00000085"/>
    </source>
</evidence>
<keyword evidence="4" id="KW-0808">Transferase</keyword>
<dbReference type="Proteomes" id="UP000467322">
    <property type="component" value="Unassembled WGS sequence"/>
</dbReference>
<protein>
    <recommendedName>
        <fullName evidence="2">histidine kinase</fullName>
        <ecNumber evidence="2">2.7.13.3</ecNumber>
    </recommendedName>
</protein>